<evidence type="ECO:0000259" key="1">
    <source>
        <dbReference type="Pfam" id="PF12728"/>
    </source>
</evidence>
<dbReference type="InterPro" id="IPR009061">
    <property type="entry name" value="DNA-bd_dom_put_sf"/>
</dbReference>
<feature type="domain" description="Helix-turn-helix" evidence="1">
    <location>
        <begin position="11"/>
        <end position="56"/>
    </location>
</feature>
<dbReference type="Proteomes" id="UP000603434">
    <property type="component" value="Unassembled WGS sequence"/>
</dbReference>
<dbReference type="AlphaFoldDB" id="A0A8J6NQF8"/>
<reference evidence="2 3" key="1">
    <citation type="submission" date="2020-08" db="EMBL/GenBank/DDBJ databases">
        <title>Bridging the membrane lipid divide: bacteria of the FCB group superphylum have the potential to synthesize archaeal ether lipids.</title>
        <authorList>
            <person name="Villanueva L."/>
            <person name="Von Meijenfeldt F.A.B."/>
            <person name="Westbye A.B."/>
            <person name="Yadav S."/>
            <person name="Hopmans E.C."/>
            <person name="Dutilh B.E."/>
            <person name="Sinninghe Damste J.S."/>
        </authorList>
    </citation>
    <scope>NUCLEOTIDE SEQUENCE [LARGE SCALE GENOMIC DNA]</scope>
    <source>
        <strain evidence="2">NIOZ-UU30</strain>
    </source>
</reference>
<protein>
    <submittedName>
        <fullName evidence="2">Helix-turn-helix domain-containing protein</fullName>
    </submittedName>
</protein>
<dbReference type="Pfam" id="PF12728">
    <property type="entry name" value="HTH_17"/>
    <property type="match status" value="1"/>
</dbReference>
<accession>A0A8J6NQF8</accession>
<evidence type="ECO:0000313" key="3">
    <source>
        <dbReference type="Proteomes" id="UP000603434"/>
    </source>
</evidence>
<dbReference type="InterPro" id="IPR041657">
    <property type="entry name" value="HTH_17"/>
</dbReference>
<evidence type="ECO:0000313" key="2">
    <source>
        <dbReference type="EMBL" id="MBC8360364.1"/>
    </source>
</evidence>
<sequence length="63" mass="7337">MNIQAVNEVRAAEILSVAVQTLRNWRFQKKGPAYLKISRCVRYKLDDLERYVESKRVDPEVAA</sequence>
<proteinExistence type="predicted"/>
<gene>
    <name evidence="2" type="ORF">H8E23_03055</name>
</gene>
<comment type="caution">
    <text evidence="2">The sequence shown here is derived from an EMBL/GenBank/DDBJ whole genome shotgun (WGS) entry which is preliminary data.</text>
</comment>
<dbReference type="EMBL" id="JACNJH010000085">
    <property type="protein sequence ID" value="MBC8360364.1"/>
    <property type="molecule type" value="Genomic_DNA"/>
</dbReference>
<organism evidence="2 3">
    <name type="scientific">Candidatus Desulfatibia profunda</name>
    <dbReference type="NCBI Taxonomy" id="2841695"/>
    <lineage>
        <taxon>Bacteria</taxon>
        <taxon>Pseudomonadati</taxon>
        <taxon>Thermodesulfobacteriota</taxon>
        <taxon>Desulfobacteria</taxon>
        <taxon>Desulfobacterales</taxon>
        <taxon>Desulfobacterales incertae sedis</taxon>
        <taxon>Candidatus Desulfatibia</taxon>
    </lineage>
</organism>
<name>A0A8J6NQF8_9BACT</name>
<dbReference type="SUPFAM" id="SSF46955">
    <property type="entry name" value="Putative DNA-binding domain"/>
    <property type="match status" value="1"/>
</dbReference>